<comment type="caution">
    <text evidence="21">The sequence shown here is derived from an EMBL/GenBank/DDBJ whole genome shotgun (WGS) entry which is preliminary data.</text>
</comment>
<evidence type="ECO:0000256" key="9">
    <source>
        <dbReference type="ARBA" id="ARBA00022728"/>
    </source>
</evidence>
<evidence type="ECO:0000256" key="7">
    <source>
        <dbReference type="ARBA" id="ARBA00022588"/>
    </source>
</evidence>
<evidence type="ECO:0000256" key="2">
    <source>
        <dbReference type="ARBA" id="ARBA00004496"/>
    </source>
</evidence>
<evidence type="ECO:0000256" key="6">
    <source>
        <dbReference type="ARBA" id="ARBA00022553"/>
    </source>
</evidence>
<keyword evidence="10 19" id="KW-0430">Lectin</keyword>
<evidence type="ECO:0000256" key="12">
    <source>
        <dbReference type="ARBA" id="ARBA00022782"/>
    </source>
</evidence>
<dbReference type="AlphaFoldDB" id="A0AAD8Z6B1"/>
<dbReference type="GO" id="GO:0005615">
    <property type="term" value="C:extracellular space"/>
    <property type="evidence" value="ECO:0007669"/>
    <property type="project" value="TreeGrafter"/>
</dbReference>
<dbReference type="GO" id="GO:0008380">
    <property type="term" value="P:RNA splicing"/>
    <property type="evidence" value="ECO:0007669"/>
    <property type="project" value="UniProtKB-KW"/>
</dbReference>
<keyword evidence="11" id="KW-0677">Repeat</keyword>
<dbReference type="SMART" id="SM00908">
    <property type="entry name" value="Gal-bind_lectin"/>
    <property type="match status" value="1"/>
</dbReference>
<evidence type="ECO:0000256" key="10">
    <source>
        <dbReference type="ARBA" id="ARBA00022734"/>
    </source>
</evidence>
<protein>
    <recommendedName>
        <fullName evidence="19">Galectin</fullName>
    </recommendedName>
</protein>
<feature type="domain" description="Galectin" evidence="20">
    <location>
        <begin position="4"/>
        <end position="134"/>
    </location>
</feature>
<accession>A0AAD8Z6B1</accession>
<keyword evidence="7" id="KW-0399">Innate immunity</keyword>
<comment type="subcellular location">
    <subcellularLocation>
        <location evidence="2">Cytoplasm</location>
    </subcellularLocation>
    <subcellularLocation>
        <location evidence="1">Nucleus</location>
    </subcellularLocation>
    <subcellularLocation>
        <location evidence="3">Secreted</location>
    </subcellularLocation>
</comment>
<dbReference type="GO" id="GO:0090280">
    <property type="term" value="P:positive regulation of calcium ion import"/>
    <property type="evidence" value="ECO:0007669"/>
    <property type="project" value="TreeGrafter"/>
</dbReference>
<evidence type="ECO:0000313" key="22">
    <source>
        <dbReference type="Proteomes" id="UP001239994"/>
    </source>
</evidence>
<evidence type="ECO:0000256" key="11">
    <source>
        <dbReference type="ARBA" id="ARBA00022737"/>
    </source>
</evidence>
<evidence type="ECO:0000256" key="1">
    <source>
        <dbReference type="ARBA" id="ARBA00004123"/>
    </source>
</evidence>
<feature type="non-terminal residue" evidence="21">
    <location>
        <position position="1"/>
    </location>
</feature>
<dbReference type="Proteomes" id="UP001239994">
    <property type="component" value="Unassembled WGS sequence"/>
</dbReference>
<proteinExistence type="predicted"/>
<dbReference type="InterPro" id="IPR001079">
    <property type="entry name" value="Galectin_CRD"/>
</dbReference>
<dbReference type="GO" id="GO:0048245">
    <property type="term" value="P:eosinophil chemotaxis"/>
    <property type="evidence" value="ECO:0007669"/>
    <property type="project" value="TreeGrafter"/>
</dbReference>
<keyword evidence="8" id="KW-0507">mRNA processing</keyword>
<dbReference type="GO" id="GO:0045087">
    <property type="term" value="P:innate immune response"/>
    <property type="evidence" value="ECO:0007669"/>
    <property type="project" value="UniProtKB-KW"/>
</dbReference>
<keyword evidence="17" id="KW-0508">mRNA splicing</keyword>
<evidence type="ECO:0000256" key="8">
    <source>
        <dbReference type="ARBA" id="ARBA00022664"/>
    </source>
</evidence>
<dbReference type="GO" id="GO:0030593">
    <property type="term" value="P:neutrophil chemotaxis"/>
    <property type="evidence" value="ECO:0007669"/>
    <property type="project" value="TreeGrafter"/>
</dbReference>
<keyword evidence="4" id="KW-0963">Cytoplasm</keyword>
<keyword evidence="16" id="KW-1015">Disulfide bond</keyword>
<evidence type="ECO:0000256" key="4">
    <source>
        <dbReference type="ARBA" id="ARBA00022490"/>
    </source>
</evidence>
<dbReference type="GO" id="GO:0006397">
    <property type="term" value="P:mRNA processing"/>
    <property type="evidence" value="ECO:0007669"/>
    <property type="project" value="UniProtKB-KW"/>
</dbReference>
<dbReference type="SMART" id="SM00276">
    <property type="entry name" value="GLECT"/>
    <property type="match status" value="1"/>
</dbReference>
<dbReference type="FunFam" id="2.60.120.200:FF:000023">
    <property type="entry name" value="Galectin"/>
    <property type="match status" value="1"/>
</dbReference>
<reference evidence="21" key="1">
    <citation type="submission" date="2023-03" db="EMBL/GenBank/DDBJ databases">
        <title>Electrophorus voltai genome.</title>
        <authorList>
            <person name="Bian C."/>
        </authorList>
    </citation>
    <scope>NUCLEOTIDE SEQUENCE</scope>
    <source>
        <strain evidence="21">CB-2022</strain>
        <tissue evidence="21">Muscle</tissue>
    </source>
</reference>
<dbReference type="PROSITE" id="PS51304">
    <property type="entry name" value="GALECTIN"/>
    <property type="match status" value="1"/>
</dbReference>
<dbReference type="Gene3D" id="2.60.120.200">
    <property type="match status" value="1"/>
</dbReference>
<keyword evidence="5" id="KW-0964">Secreted</keyword>
<keyword evidence="6" id="KW-0597">Phosphoprotein</keyword>
<evidence type="ECO:0000256" key="3">
    <source>
        <dbReference type="ARBA" id="ARBA00004613"/>
    </source>
</evidence>
<dbReference type="GO" id="GO:0001772">
    <property type="term" value="C:immunological synapse"/>
    <property type="evidence" value="ECO:0007669"/>
    <property type="project" value="TreeGrafter"/>
</dbReference>
<dbReference type="GO" id="GO:0043236">
    <property type="term" value="F:laminin binding"/>
    <property type="evidence" value="ECO:0007669"/>
    <property type="project" value="TreeGrafter"/>
</dbReference>
<dbReference type="GO" id="GO:0019863">
    <property type="term" value="F:IgE binding"/>
    <property type="evidence" value="ECO:0007669"/>
    <property type="project" value="UniProtKB-KW"/>
</dbReference>
<dbReference type="PANTHER" id="PTHR11346">
    <property type="entry name" value="GALECTIN"/>
    <property type="match status" value="1"/>
</dbReference>
<dbReference type="CDD" id="cd00070">
    <property type="entry name" value="GLECT"/>
    <property type="match status" value="1"/>
</dbReference>
<keyword evidence="18" id="KW-0539">Nucleus</keyword>
<dbReference type="InterPro" id="IPR044156">
    <property type="entry name" value="Galectin-like"/>
</dbReference>
<evidence type="ECO:0000256" key="5">
    <source>
        <dbReference type="ARBA" id="ARBA00022525"/>
    </source>
</evidence>
<dbReference type="GO" id="GO:0005681">
    <property type="term" value="C:spliceosomal complex"/>
    <property type="evidence" value="ECO:0007669"/>
    <property type="project" value="UniProtKB-KW"/>
</dbReference>
<dbReference type="GO" id="GO:0002548">
    <property type="term" value="P:monocyte chemotaxis"/>
    <property type="evidence" value="ECO:0007669"/>
    <property type="project" value="TreeGrafter"/>
</dbReference>
<dbReference type="PANTHER" id="PTHR11346:SF26">
    <property type="entry name" value="GALECTIN-3"/>
    <property type="match status" value="1"/>
</dbReference>
<gene>
    <name evidence="21" type="ORF">P4O66_011735</name>
</gene>
<keyword evidence="14" id="KW-0389">IgE-binding protein</keyword>
<dbReference type="GO" id="GO:2001237">
    <property type="term" value="P:negative regulation of extrinsic apoptotic signaling pathway"/>
    <property type="evidence" value="ECO:0007669"/>
    <property type="project" value="TreeGrafter"/>
</dbReference>
<dbReference type="InterPro" id="IPR013320">
    <property type="entry name" value="ConA-like_dom_sf"/>
</dbReference>
<evidence type="ECO:0000256" key="15">
    <source>
        <dbReference type="ARBA" id="ARBA00022990"/>
    </source>
</evidence>
<evidence type="ECO:0000313" key="21">
    <source>
        <dbReference type="EMBL" id="KAK1793342.1"/>
    </source>
</evidence>
<keyword evidence="15" id="KW-0007">Acetylation</keyword>
<sequence>SVPYEQLLPSGVYDGLLITVQGVVNPDAELFAINLHRNEDIALHINPRFNESPAVIVRNSLIDNTWGTEERDCPTFPFAQGQPFDVQILCTTDAFKVSANNTYLLEYNHRIPELSEIGRLSVLGGVTLQYVNTV</sequence>
<evidence type="ECO:0000256" key="19">
    <source>
        <dbReference type="RuleBase" id="RU102079"/>
    </source>
</evidence>
<dbReference type="GO" id="GO:0048246">
    <property type="term" value="P:macrophage chemotaxis"/>
    <property type="evidence" value="ECO:0007669"/>
    <property type="project" value="TreeGrafter"/>
</dbReference>
<evidence type="ECO:0000256" key="16">
    <source>
        <dbReference type="ARBA" id="ARBA00023157"/>
    </source>
</evidence>
<dbReference type="GO" id="GO:0050918">
    <property type="term" value="P:positive chemotaxis"/>
    <property type="evidence" value="ECO:0007669"/>
    <property type="project" value="TreeGrafter"/>
</dbReference>
<dbReference type="GO" id="GO:0048030">
    <property type="term" value="F:disaccharide binding"/>
    <property type="evidence" value="ECO:0007669"/>
    <property type="project" value="TreeGrafter"/>
</dbReference>
<keyword evidence="22" id="KW-1185">Reference proteome</keyword>
<keyword evidence="13" id="KW-0391">Immunity</keyword>
<dbReference type="GO" id="GO:0030154">
    <property type="term" value="P:cell differentiation"/>
    <property type="evidence" value="ECO:0007669"/>
    <property type="project" value="UniProtKB-KW"/>
</dbReference>
<evidence type="ECO:0000256" key="13">
    <source>
        <dbReference type="ARBA" id="ARBA00022859"/>
    </source>
</evidence>
<evidence type="ECO:0000259" key="20">
    <source>
        <dbReference type="PROSITE" id="PS51304"/>
    </source>
</evidence>
<dbReference type="EMBL" id="JAROKS010000018">
    <property type="protein sequence ID" value="KAK1793342.1"/>
    <property type="molecule type" value="Genomic_DNA"/>
</dbReference>
<dbReference type="SUPFAM" id="SSF49899">
    <property type="entry name" value="Concanavalin A-like lectins/glucanases"/>
    <property type="match status" value="1"/>
</dbReference>
<name>A0AAD8Z6B1_9TELE</name>
<dbReference type="Pfam" id="PF00337">
    <property type="entry name" value="Gal-bind_lectin"/>
    <property type="match status" value="1"/>
</dbReference>
<keyword evidence="12" id="KW-0221">Differentiation</keyword>
<dbReference type="GO" id="GO:0045806">
    <property type="term" value="P:negative regulation of endocytosis"/>
    <property type="evidence" value="ECO:0007669"/>
    <property type="project" value="TreeGrafter"/>
</dbReference>
<organism evidence="21 22">
    <name type="scientific">Electrophorus voltai</name>
    <dbReference type="NCBI Taxonomy" id="2609070"/>
    <lineage>
        <taxon>Eukaryota</taxon>
        <taxon>Metazoa</taxon>
        <taxon>Chordata</taxon>
        <taxon>Craniata</taxon>
        <taxon>Vertebrata</taxon>
        <taxon>Euteleostomi</taxon>
        <taxon>Actinopterygii</taxon>
        <taxon>Neopterygii</taxon>
        <taxon>Teleostei</taxon>
        <taxon>Ostariophysi</taxon>
        <taxon>Gymnotiformes</taxon>
        <taxon>Gymnotoidei</taxon>
        <taxon>Gymnotidae</taxon>
        <taxon>Electrophorus</taxon>
    </lineage>
</organism>
<dbReference type="GO" id="GO:0005737">
    <property type="term" value="C:cytoplasm"/>
    <property type="evidence" value="ECO:0007669"/>
    <property type="project" value="UniProtKB-SubCell"/>
</dbReference>
<keyword evidence="9" id="KW-0747">Spliceosome</keyword>
<evidence type="ECO:0000256" key="17">
    <source>
        <dbReference type="ARBA" id="ARBA00023187"/>
    </source>
</evidence>
<evidence type="ECO:0000256" key="14">
    <source>
        <dbReference type="ARBA" id="ARBA00022972"/>
    </source>
</evidence>
<evidence type="ECO:0000256" key="18">
    <source>
        <dbReference type="ARBA" id="ARBA00023242"/>
    </source>
</evidence>